<dbReference type="Proteomes" id="UP000176288">
    <property type="component" value="Chromosome"/>
</dbReference>
<dbReference type="EC" id="3.1.26.3" evidence="9"/>
<sequence length="254" mass="27802">MSKAKPSNSANPQDEVAETPFNPTKEVLLSTWGRDIDPELLVLALTHRSFANEQGGLPNNERLEFLGDSVLSIIVTEYLYRRFPDRPESQLSKMRSGCVSQTPLAIVARELKLGDYILLGHGEVISGGNDKDSILSDTLEALIGATYLCHGLEATRETVLAHLEPILRQASERGAAMDWKTTLNVLTHAEGLATPEYQVESTGPAHQRHFAATVKIDGKVWGRGEGSAKRYAERNAAQEAVEKLQAELDKADNA</sequence>
<dbReference type="Gene3D" id="3.30.160.20">
    <property type="match status" value="1"/>
</dbReference>
<dbReference type="PANTHER" id="PTHR11207">
    <property type="entry name" value="RIBONUCLEASE III"/>
    <property type="match status" value="1"/>
</dbReference>
<dbReference type="RefSeq" id="WP_071164285.1">
    <property type="nucleotide sequence ID" value="NZ_CP017812.1"/>
</dbReference>
<dbReference type="AlphaFoldDB" id="A0A1D9ML01"/>
<dbReference type="Gene3D" id="1.10.1520.10">
    <property type="entry name" value="Ribonuclease III domain"/>
    <property type="match status" value="1"/>
</dbReference>
<comment type="function">
    <text evidence="9">Digests double-stranded RNA. Involved in the processing of primary rRNA transcript to yield the immediate precursors to the large and small rRNAs (23S and 16S). Processes some mRNAs, and tRNAs when they are encoded in the rRNA operon. Processes pre-crRNA and tracrRNA of type II CRISPR loci if present in the organism.</text>
</comment>
<dbReference type="HAMAP" id="MF_00104">
    <property type="entry name" value="RNase_III"/>
    <property type="match status" value="1"/>
</dbReference>
<dbReference type="GO" id="GO:0010468">
    <property type="term" value="P:regulation of gene expression"/>
    <property type="evidence" value="ECO:0007669"/>
    <property type="project" value="TreeGrafter"/>
</dbReference>
<dbReference type="Pfam" id="PF14622">
    <property type="entry name" value="Ribonucleas_3_3"/>
    <property type="match status" value="1"/>
</dbReference>
<name>A0A1D9ML01_9ACTO</name>
<accession>A0A1D9ML01</accession>
<evidence type="ECO:0000256" key="10">
    <source>
        <dbReference type="SAM" id="MobiDB-lite"/>
    </source>
</evidence>
<dbReference type="OrthoDB" id="9805026at2"/>
<evidence type="ECO:0000256" key="1">
    <source>
        <dbReference type="ARBA" id="ARBA00000109"/>
    </source>
</evidence>
<feature type="domain" description="RNase III" evidence="12">
    <location>
        <begin position="35"/>
        <end position="151"/>
    </location>
</feature>
<evidence type="ECO:0000256" key="7">
    <source>
        <dbReference type="ARBA" id="ARBA00022801"/>
    </source>
</evidence>
<evidence type="ECO:0000256" key="6">
    <source>
        <dbReference type="ARBA" id="ARBA00022759"/>
    </source>
</evidence>
<dbReference type="GO" id="GO:0046872">
    <property type="term" value="F:metal ion binding"/>
    <property type="evidence" value="ECO:0007669"/>
    <property type="project" value="UniProtKB-KW"/>
</dbReference>
<keyword evidence="8 9" id="KW-0694">RNA-binding</keyword>
<dbReference type="SMART" id="SM00535">
    <property type="entry name" value="RIBOc"/>
    <property type="match status" value="1"/>
</dbReference>
<keyword evidence="9" id="KW-0479">Metal-binding</keyword>
<keyword evidence="9" id="KW-0963">Cytoplasm</keyword>
<dbReference type="GO" id="GO:0003725">
    <property type="term" value="F:double-stranded RNA binding"/>
    <property type="evidence" value="ECO:0007669"/>
    <property type="project" value="TreeGrafter"/>
</dbReference>
<dbReference type="GO" id="GO:0006397">
    <property type="term" value="P:mRNA processing"/>
    <property type="evidence" value="ECO:0007669"/>
    <property type="project" value="UniProtKB-UniRule"/>
</dbReference>
<dbReference type="SUPFAM" id="SSF69065">
    <property type="entry name" value="RNase III domain-like"/>
    <property type="match status" value="1"/>
</dbReference>
<dbReference type="CDD" id="cd00593">
    <property type="entry name" value="RIBOc"/>
    <property type="match status" value="1"/>
</dbReference>
<evidence type="ECO:0000313" key="13">
    <source>
        <dbReference type="EMBL" id="AOZ72820.1"/>
    </source>
</evidence>
<dbReference type="PROSITE" id="PS50137">
    <property type="entry name" value="DS_RBD"/>
    <property type="match status" value="1"/>
</dbReference>
<dbReference type="GO" id="GO:0006364">
    <property type="term" value="P:rRNA processing"/>
    <property type="evidence" value="ECO:0007669"/>
    <property type="project" value="UniProtKB-UniRule"/>
</dbReference>
<evidence type="ECO:0000256" key="3">
    <source>
        <dbReference type="ARBA" id="ARBA00022552"/>
    </source>
</evidence>
<dbReference type="PANTHER" id="PTHR11207:SF0">
    <property type="entry name" value="RIBONUCLEASE 3"/>
    <property type="match status" value="1"/>
</dbReference>
<comment type="subunit">
    <text evidence="9">Homodimer.</text>
</comment>
<keyword evidence="9" id="KW-0699">rRNA-binding</keyword>
<reference evidence="13 14" key="1">
    <citation type="submission" date="2016-10" db="EMBL/GenBank/DDBJ databases">
        <title>Actinomyces aegypiusis sp. nov., isolated from the Aegypius monachus in Qinghai Tibet Plateau China.</title>
        <authorList>
            <person name="Wang Y."/>
        </authorList>
    </citation>
    <scope>NUCLEOTIDE SEQUENCE [LARGE SCALE GENOMIC DNA]</scope>
    <source>
        <strain evidence="13 14">VUL4_3</strain>
    </source>
</reference>
<feature type="active site" evidence="9">
    <location>
        <position position="68"/>
    </location>
</feature>
<dbReference type="KEGG" id="avu:BK816_05525"/>
<evidence type="ECO:0000313" key="14">
    <source>
        <dbReference type="Proteomes" id="UP000176288"/>
    </source>
</evidence>
<evidence type="ECO:0000259" key="12">
    <source>
        <dbReference type="PROSITE" id="PS50142"/>
    </source>
</evidence>
<comment type="catalytic activity">
    <reaction evidence="1 9">
        <text>Endonucleolytic cleavage to 5'-phosphomonoester.</text>
        <dbReference type="EC" id="3.1.26.3"/>
    </reaction>
</comment>
<protein>
    <recommendedName>
        <fullName evidence="9">Ribonuclease 3</fullName>
        <ecNumber evidence="9">3.1.26.3</ecNumber>
    </recommendedName>
    <alternativeName>
        <fullName evidence="9">Ribonuclease III</fullName>
        <shortName evidence="9">RNase III</shortName>
    </alternativeName>
</protein>
<feature type="binding site" evidence="9">
    <location>
        <position position="140"/>
    </location>
    <ligand>
        <name>Mg(2+)</name>
        <dbReference type="ChEBI" id="CHEBI:18420"/>
    </ligand>
</feature>
<evidence type="ECO:0000256" key="8">
    <source>
        <dbReference type="ARBA" id="ARBA00022884"/>
    </source>
</evidence>
<feature type="binding site" evidence="9">
    <location>
        <position position="137"/>
    </location>
    <ligand>
        <name>Mg(2+)</name>
        <dbReference type="ChEBI" id="CHEBI:18420"/>
    </ligand>
</feature>
<keyword evidence="9" id="KW-0460">Magnesium</keyword>
<keyword evidence="5 9" id="KW-0540">Nuclease</keyword>
<dbReference type="InterPro" id="IPR036389">
    <property type="entry name" value="RNase_III_sf"/>
</dbReference>
<dbReference type="InterPro" id="IPR011907">
    <property type="entry name" value="RNase_III"/>
</dbReference>
<comment type="similarity">
    <text evidence="2">Belongs to the ribonuclease III family.</text>
</comment>
<dbReference type="GO" id="GO:0005737">
    <property type="term" value="C:cytoplasm"/>
    <property type="evidence" value="ECO:0007669"/>
    <property type="project" value="UniProtKB-SubCell"/>
</dbReference>
<dbReference type="PROSITE" id="PS50142">
    <property type="entry name" value="RNASE_3_2"/>
    <property type="match status" value="1"/>
</dbReference>
<feature type="active site" evidence="9">
    <location>
        <position position="140"/>
    </location>
</feature>
<keyword evidence="4 9" id="KW-0507">mRNA processing</keyword>
<dbReference type="SUPFAM" id="SSF54768">
    <property type="entry name" value="dsRNA-binding domain-like"/>
    <property type="match status" value="1"/>
</dbReference>
<keyword evidence="14" id="KW-1185">Reference proteome</keyword>
<dbReference type="GO" id="GO:0008033">
    <property type="term" value="P:tRNA processing"/>
    <property type="evidence" value="ECO:0007669"/>
    <property type="project" value="UniProtKB-KW"/>
</dbReference>
<comment type="cofactor">
    <cofactor evidence="9">
        <name>Mg(2+)</name>
        <dbReference type="ChEBI" id="CHEBI:18420"/>
    </cofactor>
</comment>
<dbReference type="FunFam" id="1.10.1520.10:FF:000001">
    <property type="entry name" value="Ribonuclease 3"/>
    <property type="match status" value="1"/>
</dbReference>
<keyword evidence="6 9" id="KW-0255">Endonuclease</keyword>
<evidence type="ECO:0000256" key="5">
    <source>
        <dbReference type="ARBA" id="ARBA00022722"/>
    </source>
</evidence>
<evidence type="ECO:0000259" key="11">
    <source>
        <dbReference type="PROSITE" id="PS50137"/>
    </source>
</evidence>
<feature type="binding site" evidence="9">
    <location>
        <position position="64"/>
    </location>
    <ligand>
        <name>Mg(2+)</name>
        <dbReference type="ChEBI" id="CHEBI:18420"/>
    </ligand>
</feature>
<dbReference type="CDD" id="cd10845">
    <property type="entry name" value="DSRM_RNAse_III_family"/>
    <property type="match status" value="1"/>
</dbReference>
<comment type="subcellular location">
    <subcellularLocation>
        <location evidence="9">Cytoplasm</location>
    </subcellularLocation>
</comment>
<evidence type="ECO:0000256" key="2">
    <source>
        <dbReference type="ARBA" id="ARBA00010183"/>
    </source>
</evidence>
<keyword evidence="3 9" id="KW-0698">rRNA processing</keyword>
<feature type="domain" description="DRBM" evidence="11">
    <location>
        <begin position="178"/>
        <end position="246"/>
    </location>
</feature>
<dbReference type="NCBIfam" id="TIGR02191">
    <property type="entry name" value="RNaseIII"/>
    <property type="match status" value="1"/>
</dbReference>
<dbReference type="Pfam" id="PF00035">
    <property type="entry name" value="dsrm"/>
    <property type="match status" value="1"/>
</dbReference>
<dbReference type="InterPro" id="IPR000999">
    <property type="entry name" value="RNase_III_dom"/>
</dbReference>
<organism evidence="13 14">
    <name type="scientific">Boudabousia tangfeifanii</name>
    <dbReference type="NCBI Taxonomy" id="1912795"/>
    <lineage>
        <taxon>Bacteria</taxon>
        <taxon>Bacillati</taxon>
        <taxon>Actinomycetota</taxon>
        <taxon>Actinomycetes</taxon>
        <taxon>Actinomycetales</taxon>
        <taxon>Actinomycetaceae</taxon>
        <taxon>Boudabousia</taxon>
    </lineage>
</organism>
<proteinExistence type="inferred from homology"/>
<dbReference type="EMBL" id="CP017812">
    <property type="protein sequence ID" value="AOZ72820.1"/>
    <property type="molecule type" value="Genomic_DNA"/>
</dbReference>
<evidence type="ECO:0000256" key="4">
    <source>
        <dbReference type="ARBA" id="ARBA00022664"/>
    </source>
</evidence>
<feature type="compositionally biased region" description="Polar residues" evidence="10">
    <location>
        <begin position="1"/>
        <end position="12"/>
    </location>
</feature>
<feature type="region of interest" description="Disordered" evidence="10">
    <location>
        <begin position="1"/>
        <end position="20"/>
    </location>
</feature>
<dbReference type="GO" id="GO:0004525">
    <property type="term" value="F:ribonuclease III activity"/>
    <property type="evidence" value="ECO:0007669"/>
    <property type="project" value="UniProtKB-UniRule"/>
</dbReference>
<evidence type="ECO:0000256" key="9">
    <source>
        <dbReference type="HAMAP-Rule" id="MF_00104"/>
    </source>
</evidence>
<keyword evidence="9" id="KW-0819">tRNA processing</keyword>
<dbReference type="SMART" id="SM00358">
    <property type="entry name" value="DSRM"/>
    <property type="match status" value="1"/>
</dbReference>
<keyword evidence="7 9" id="KW-0378">Hydrolase</keyword>
<dbReference type="GO" id="GO:0019843">
    <property type="term" value="F:rRNA binding"/>
    <property type="evidence" value="ECO:0007669"/>
    <property type="project" value="UniProtKB-KW"/>
</dbReference>
<gene>
    <name evidence="9" type="primary">rnc</name>
    <name evidence="13" type="ORF">BK816_05525</name>
</gene>
<dbReference type="InterPro" id="IPR014720">
    <property type="entry name" value="dsRBD_dom"/>
</dbReference>
<dbReference type="STRING" id="1912795.BK816_05525"/>
<dbReference type="PROSITE" id="PS00517">
    <property type="entry name" value="RNASE_3_1"/>
    <property type="match status" value="1"/>
</dbReference>